<evidence type="ECO:0000313" key="3">
    <source>
        <dbReference type="EMBL" id="KAJ7038972.1"/>
    </source>
</evidence>
<feature type="region of interest" description="Disordered" evidence="1">
    <location>
        <begin position="1201"/>
        <end position="1264"/>
    </location>
</feature>
<organism evidence="3 4">
    <name type="scientific">Mycena alexandri</name>
    <dbReference type="NCBI Taxonomy" id="1745969"/>
    <lineage>
        <taxon>Eukaryota</taxon>
        <taxon>Fungi</taxon>
        <taxon>Dikarya</taxon>
        <taxon>Basidiomycota</taxon>
        <taxon>Agaricomycotina</taxon>
        <taxon>Agaricomycetes</taxon>
        <taxon>Agaricomycetidae</taxon>
        <taxon>Agaricales</taxon>
        <taxon>Marasmiineae</taxon>
        <taxon>Mycenaceae</taxon>
        <taxon>Mycena</taxon>
    </lineage>
</organism>
<comment type="caution">
    <text evidence="3">The sequence shown here is derived from an EMBL/GenBank/DDBJ whole genome shotgun (WGS) entry which is preliminary data.</text>
</comment>
<reference evidence="3" key="1">
    <citation type="submission" date="2023-03" db="EMBL/GenBank/DDBJ databases">
        <title>Massive genome expansion in bonnet fungi (Mycena s.s.) driven by repeated elements and novel gene families across ecological guilds.</title>
        <authorList>
            <consortium name="Lawrence Berkeley National Laboratory"/>
            <person name="Harder C.B."/>
            <person name="Miyauchi S."/>
            <person name="Viragh M."/>
            <person name="Kuo A."/>
            <person name="Thoen E."/>
            <person name="Andreopoulos B."/>
            <person name="Lu D."/>
            <person name="Skrede I."/>
            <person name="Drula E."/>
            <person name="Henrissat B."/>
            <person name="Morin E."/>
            <person name="Kohler A."/>
            <person name="Barry K."/>
            <person name="LaButti K."/>
            <person name="Morin E."/>
            <person name="Salamov A."/>
            <person name="Lipzen A."/>
            <person name="Mereny Z."/>
            <person name="Hegedus B."/>
            <person name="Baldrian P."/>
            <person name="Stursova M."/>
            <person name="Weitz H."/>
            <person name="Taylor A."/>
            <person name="Grigoriev I.V."/>
            <person name="Nagy L.G."/>
            <person name="Martin F."/>
            <person name="Kauserud H."/>
        </authorList>
    </citation>
    <scope>NUCLEOTIDE SEQUENCE</scope>
    <source>
        <strain evidence="3">CBHHK200</strain>
    </source>
</reference>
<protein>
    <recommendedName>
        <fullName evidence="5">Transposase</fullName>
    </recommendedName>
</protein>
<dbReference type="PANTHER" id="PTHR31912">
    <property type="entry name" value="IP13529P"/>
    <property type="match status" value="1"/>
</dbReference>
<evidence type="ECO:0008006" key="5">
    <source>
        <dbReference type="Google" id="ProtNLM"/>
    </source>
</evidence>
<dbReference type="Proteomes" id="UP001218188">
    <property type="component" value="Unassembled WGS sequence"/>
</dbReference>
<keyword evidence="2" id="KW-0732">Signal</keyword>
<feature type="region of interest" description="Disordered" evidence="1">
    <location>
        <begin position="78"/>
        <end position="187"/>
    </location>
</feature>
<feature type="compositionally biased region" description="Basic and acidic residues" evidence="1">
    <location>
        <begin position="89"/>
        <end position="101"/>
    </location>
</feature>
<evidence type="ECO:0000256" key="1">
    <source>
        <dbReference type="SAM" id="MobiDB-lite"/>
    </source>
</evidence>
<feature type="compositionally biased region" description="Basic and acidic residues" evidence="1">
    <location>
        <begin position="1201"/>
        <end position="1214"/>
    </location>
</feature>
<keyword evidence="4" id="KW-1185">Reference proteome</keyword>
<sequence length="1264" mass="141221">MQTLLGLIFFLLLCASHPWHFQMSQAQLVNPQLFIKNRSNAWKCIVCPNSKYTVHSLAVRHEDHKSHVDRIRSLDREPAAMSSPLHASPKSESEFSHHSRESSPSGTPSPSNRDAVEDLFGGIPSVHGPALPSDDPNQIYDDFSGELARNRPSPGSYHSDDDEENSSDFGEPPSDDVLPTGMPESDGLLNQYHAQFADEQRFLAPHNSLVACGDDDWWPWPSKQESLLDLMSGFPRACFSEKELNATRWYAKKNGVSLQPTIKQVKNHRPSILNVAGLDTKLVDGKLGNSFAVNDWFKIIEHEFANPLIRPKMHLYPEDSGNKLEEGRQAAKWKEEVDGNISGPMARGNGGKDYYVEEVCFAKLDDAGAVGPVMPMRWFTRDGTLLSIAHPLHLTPSRSAFVIDGRDNACIEVPLEKYFLNVRDLEDSECQSRYGIPPPSEISGILRHPALPLEDWNQPTVNEWRVKSNGRRVHSVPLWTYCDDTSGNVSKKWNKHNSILFTLAGLPRALTQMLYNIHFIATSNLSPPLEMIEAVTAMLHEARQKGISVWDCEYKEWILIIPWFLAFQGDNPMASEFASHVGMKGKFFCRICKAKSDKNNRAPGHAGELDRLTEFMTAGTPRSKEQTIADLTAQLKRAIDGAPSAVDDMATESGSKDKYFQHFLDKLQVAASKLRDEQKERGTGPSESGVSKAEEVKNLLHQLRDEMPENLFNPVLSILDFDANSDTPVEILHVVLLGVVKYWWRDAVSRQNSAGKEELKARLSSVDVAGLNTPPIRGNTYVQYAGSLVGRDFRVILQVALVVLYGLIPEAHYNGWVALCNLAPLMFQPVIEDLPAYLEKLTNSVLDFLTATALWNTQWFNKPKFHLFVHLVAHIRRFGPLILYATESFESFNLVIRLRSIHSTKHAPSLDIATSFSHLHAIRHLVSGGYVLVDEDGNETAPRQAGHEVLALLKDDEFLGFMSMQGLSDEAKSGVHMPLVGISPCPWEETEAATLGISSLLREGEKVQRCRSVVVANGDKVEISRYAVYRKDGKSYVGRVEEILLEPESEASLGILISTCKIGPDILPYGLPACTVQLNQRRMIAFEELICAVNVNHNCAAHGCRMTPTRQVLQERQRTDLLENEVNHTVQPDDCFLNLAQLRSATEVQQFRSGTRYPGLPLAEAIEQAIHNRERLEREAKELEQAKETERLARVAEREARATAKKAKAVEREAANAANAAGAPGTRKPGGRKRKAKEVDRDFAEGGEELQYNPQPSKSRRKVD</sequence>
<feature type="signal peptide" evidence="2">
    <location>
        <begin position="1"/>
        <end position="26"/>
    </location>
</feature>
<feature type="region of interest" description="Disordered" evidence="1">
    <location>
        <begin position="674"/>
        <end position="693"/>
    </location>
</feature>
<evidence type="ECO:0000256" key="2">
    <source>
        <dbReference type="SAM" id="SignalP"/>
    </source>
</evidence>
<proteinExistence type="predicted"/>
<evidence type="ECO:0000313" key="4">
    <source>
        <dbReference type="Proteomes" id="UP001218188"/>
    </source>
</evidence>
<dbReference type="PANTHER" id="PTHR31912:SF34">
    <property type="entry name" value="NOTOCHORD-RELATED PROTEIN"/>
    <property type="match status" value="1"/>
</dbReference>
<accession>A0AAD6T4B8</accession>
<dbReference type="EMBL" id="JARJCM010000029">
    <property type="protein sequence ID" value="KAJ7038972.1"/>
    <property type="molecule type" value="Genomic_DNA"/>
</dbReference>
<feature type="chain" id="PRO_5042243521" description="Transposase" evidence="2">
    <location>
        <begin position="27"/>
        <end position="1264"/>
    </location>
</feature>
<gene>
    <name evidence="3" type="ORF">C8F04DRAFT_1321658</name>
</gene>
<dbReference type="AlphaFoldDB" id="A0AAD6T4B8"/>
<name>A0AAD6T4B8_9AGAR</name>